<dbReference type="AlphaFoldDB" id="A0A2L2XFA6"/>
<name>A0A2L2XFA6_9FIRM</name>
<reference evidence="3" key="1">
    <citation type="submission" date="2018-02" db="EMBL/GenBank/DDBJ databases">
        <title>Genome sequence of Desulfocucumis palustris strain NAW-5.</title>
        <authorList>
            <person name="Watanabe M."/>
            <person name="Kojima H."/>
            <person name="Fukui M."/>
        </authorList>
    </citation>
    <scope>NUCLEOTIDE SEQUENCE [LARGE SCALE GENOMIC DNA]</scope>
    <source>
        <strain evidence="3">NAW-5</strain>
    </source>
</reference>
<dbReference type="GO" id="GO:0016747">
    <property type="term" value="F:acyltransferase activity, transferring groups other than amino-acyl groups"/>
    <property type="evidence" value="ECO:0007669"/>
    <property type="project" value="InterPro"/>
</dbReference>
<dbReference type="InterPro" id="IPR016181">
    <property type="entry name" value="Acyl_CoA_acyltransferase"/>
</dbReference>
<gene>
    <name evidence="2" type="ORF">DCCM_3932</name>
</gene>
<organism evidence="2 3">
    <name type="scientific">Desulfocucumis palustris</name>
    <dbReference type="NCBI Taxonomy" id="1898651"/>
    <lineage>
        <taxon>Bacteria</taxon>
        <taxon>Bacillati</taxon>
        <taxon>Bacillota</taxon>
        <taxon>Clostridia</taxon>
        <taxon>Eubacteriales</taxon>
        <taxon>Desulfocucumaceae</taxon>
        <taxon>Desulfocucumis</taxon>
    </lineage>
</organism>
<dbReference type="Proteomes" id="UP000239549">
    <property type="component" value="Unassembled WGS sequence"/>
</dbReference>
<dbReference type="PROSITE" id="PS51186">
    <property type="entry name" value="GNAT"/>
    <property type="match status" value="1"/>
</dbReference>
<dbReference type="SUPFAM" id="SSF55729">
    <property type="entry name" value="Acyl-CoA N-acyltransferases (Nat)"/>
    <property type="match status" value="1"/>
</dbReference>
<evidence type="ECO:0000259" key="1">
    <source>
        <dbReference type="PROSITE" id="PS51186"/>
    </source>
</evidence>
<dbReference type="RefSeq" id="WP_165792170.1">
    <property type="nucleotide sequence ID" value="NZ_BFAV01000150.1"/>
</dbReference>
<dbReference type="Pfam" id="PF00583">
    <property type="entry name" value="Acetyltransf_1"/>
    <property type="match status" value="1"/>
</dbReference>
<evidence type="ECO:0000313" key="2">
    <source>
        <dbReference type="EMBL" id="GBF34812.1"/>
    </source>
</evidence>
<feature type="domain" description="N-acetyltransferase" evidence="1">
    <location>
        <begin position="19"/>
        <end position="175"/>
    </location>
</feature>
<evidence type="ECO:0000313" key="3">
    <source>
        <dbReference type="Proteomes" id="UP000239549"/>
    </source>
</evidence>
<dbReference type="CDD" id="cd04301">
    <property type="entry name" value="NAT_SF"/>
    <property type="match status" value="1"/>
</dbReference>
<dbReference type="InterPro" id="IPR000182">
    <property type="entry name" value="GNAT_dom"/>
</dbReference>
<comment type="caution">
    <text evidence="2">The sequence shown here is derived from an EMBL/GenBank/DDBJ whole genome shotgun (WGS) entry which is preliminary data.</text>
</comment>
<keyword evidence="3" id="KW-1185">Reference proteome</keyword>
<proteinExistence type="predicted"/>
<protein>
    <recommendedName>
        <fullName evidence="1">N-acetyltransferase domain-containing protein</fullName>
    </recommendedName>
</protein>
<dbReference type="Gene3D" id="3.40.630.30">
    <property type="match status" value="1"/>
</dbReference>
<sequence>MHNALNLNTSKDTDNYYICEVTTPEEAKRASDFLLSQESFDARLTPGEEEDARNHPLLSLREEKSRYWYMENERGEIIAVNGVKEDEHKNNGYIGAFLAVSKRCRNKGIAARMFDIMLDFIRDKGGRYLLIDTSDRDEYKTIRYFLKARGFQQVGYFPEYYYPGEGTYWYYKKMDDLVL</sequence>
<dbReference type="EMBL" id="BFAV01000150">
    <property type="protein sequence ID" value="GBF34812.1"/>
    <property type="molecule type" value="Genomic_DNA"/>
</dbReference>
<accession>A0A2L2XFA6</accession>